<accession>A0ABU3B997</accession>
<comment type="caution">
    <text evidence="2">The sequence shown here is derived from an EMBL/GenBank/DDBJ whole genome shotgun (WGS) entry which is preliminary data.</text>
</comment>
<dbReference type="Proteomes" id="UP001259982">
    <property type="component" value="Unassembled WGS sequence"/>
</dbReference>
<sequence>MKRKLSFLANKFGKKKKARRDLSRLKSDTASFFSYILQKNCPSAVSHSQISQDIVALISSNFKRGGYFVEFGATNGIDLSNTYMLEQCFGWHGILAEPGVIWHEDLVRNRSAHIDFSCVWRATGEILDFDLVEEAELSTLKELSSSDSHGYQRTKSVPEKVSSISLEDLLRKYDAPRHIDYLSVDTEGSELEILRNFNFNNYDISFISCEHNYTKNREAISELLKGYGFSRRFEELSKWDDWYFRD</sequence>
<evidence type="ECO:0000313" key="3">
    <source>
        <dbReference type="Proteomes" id="UP001259982"/>
    </source>
</evidence>
<dbReference type="PANTHER" id="PTHR34009">
    <property type="entry name" value="PROTEIN STAR"/>
    <property type="match status" value="1"/>
</dbReference>
<dbReference type="GO" id="GO:0008168">
    <property type="term" value="F:methyltransferase activity"/>
    <property type="evidence" value="ECO:0007669"/>
    <property type="project" value="UniProtKB-KW"/>
</dbReference>
<evidence type="ECO:0000259" key="1">
    <source>
        <dbReference type="Pfam" id="PF05050"/>
    </source>
</evidence>
<dbReference type="RefSeq" id="WP_311659350.1">
    <property type="nucleotide sequence ID" value="NZ_JAVRHY010000010.1"/>
</dbReference>
<dbReference type="InterPro" id="IPR053202">
    <property type="entry name" value="EGF_Rcpt_Signaling_Reg"/>
</dbReference>
<organism evidence="2 3">
    <name type="scientific">Spectribacter acetivorans</name>
    <dbReference type="NCBI Taxonomy" id="3075603"/>
    <lineage>
        <taxon>Bacteria</taxon>
        <taxon>Pseudomonadati</taxon>
        <taxon>Pseudomonadota</taxon>
        <taxon>Gammaproteobacteria</taxon>
        <taxon>Salinisphaerales</taxon>
        <taxon>Salinisphaeraceae</taxon>
        <taxon>Spectribacter</taxon>
    </lineage>
</organism>
<dbReference type="PANTHER" id="PTHR34009:SF2">
    <property type="entry name" value="PROTEIN STAR"/>
    <property type="match status" value="1"/>
</dbReference>
<protein>
    <submittedName>
        <fullName evidence="2">FkbM family methyltransferase</fullName>
    </submittedName>
</protein>
<keyword evidence="2" id="KW-0808">Transferase</keyword>
<dbReference type="InterPro" id="IPR029063">
    <property type="entry name" value="SAM-dependent_MTases_sf"/>
</dbReference>
<reference evidence="2 3" key="1">
    <citation type="submission" date="2023-09" db="EMBL/GenBank/DDBJ databases">
        <authorList>
            <person name="Rey-Velasco X."/>
        </authorList>
    </citation>
    <scope>NUCLEOTIDE SEQUENCE [LARGE SCALE GENOMIC DNA]</scope>
    <source>
        <strain evidence="2 3">P385</strain>
    </source>
</reference>
<proteinExistence type="predicted"/>
<dbReference type="InterPro" id="IPR006342">
    <property type="entry name" value="FkbM_mtfrase"/>
</dbReference>
<dbReference type="GO" id="GO:0032259">
    <property type="term" value="P:methylation"/>
    <property type="evidence" value="ECO:0007669"/>
    <property type="project" value="UniProtKB-KW"/>
</dbReference>
<dbReference type="Pfam" id="PF05050">
    <property type="entry name" value="Methyltransf_21"/>
    <property type="match status" value="1"/>
</dbReference>
<evidence type="ECO:0000313" key="2">
    <source>
        <dbReference type="EMBL" id="MDT0619045.1"/>
    </source>
</evidence>
<dbReference type="Gene3D" id="3.40.50.150">
    <property type="entry name" value="Vaccinia Virus protein VP39"/>
    <property type="match status" value="1"/>
</dbReference>
<dbReference type="EMBL" id="JAVRHY010000010">
    <property type="protein sequence ID" value="MDT0619045.1"/>
    <property type="molecule type" value="Genomic_DNA"/>
</dbReference>
<keyword evidence="3" id="KW-1185">Reference proteome</keyword>
<gene>
    <name evidence="2" type="ORF">RM531_11220</name>
</gene>
<feature type="domain" description="Methyltransferase FkbM" evidence="1">
    <location>
        <begin position="72"/>
        <end position="220"/>
    </location>
</feature>
<name>A0ABU3B997_9GAMM</name>
<keyword evidence="2" id="KW-0489">Methyltransferase</keyword>
<dbReference type="SUPFAM" id="SSF53335">
    <property type="entry name" value="S-adenosyl-L-methionine-dependent methyltransferases"/>
    <property type="match status" value="1"/>
</dbReference>